<dbReference type="GO" id="GO:0003677">
    <property type="term" value="F:DNA binding"/>
    <property type="evidence" value="ECO:0007669"/>
    <property type="project" value="InterPro"/>
</dbReference>
<proteinExistence type="predicted"/>
<dbReference type="InterPro" id="IPR010982">
    <property type="entry name" value="Lambda_DNA-bd_dom_sf"/>
</dbReference>
<evidence type="ECO:0000313" key="3">
    <source>
        <dbReference type="Proteomes" id="UP000031599"/>
    </source>
</evidence>
<evidence type="ECO:0000259" key="1">
    <source>
        <dbReference type="PROSITE" id="PS50943"/>
    </source>
</evidence>
<dbReference type="CDD" id="cd00093">
    <property type="entry name" value="HTH_XRE"/>
    <property type="match status" value="1"/>
</dbReference>
<dbReference type="InterPro" id="IPR052345">
    <property type="entry name" value="Rad_response_metalloprotease"/>
</dbReference>
<dbReference type="RefSeq" id="WP_052546194.1">
    <property type="nucleotide sequence ID" value="NZ_JMCC02000003.1"/>
</dbReference>
<gene>
    <name evidence="2" type="ORF">DB30_03839</name>
</gene>
<sequence>MIKNEREYRITRSQAESFEGALQQLGAKSAADDPIVSLQRRAMQSQLDDLIDELADYTALREGRVSVLRVSSFDELPTALIRARIAAGLTQKELAERLALAPQQVQRYEANDYATASLARIQQIARVLGVAVREEVFLPGVDVSMSALRGRLKKAGVDPTFFTRRLFNESADEENDAQTALRAGDVVSRIFGWSSVDIFAGSSPLKVATFAGAPRYKLPATAQATRTDVLTAYARFVAEIAVKGTPETSGDPIPTSASGLLRELGSPDSIRLSTLLDYLWSRGVPVVPLAESGGFHGAFWRINGRSAIVLKQKTASEARWMHDLLHEMYHVACHTEERDYEMLEGETGMHGAVDQKEEQRATKFAGNVLLGNRAEELAEESVRDCSGRLQWLKRSVPAVAKRNSVRVDVLANYMAYRLALQGENWWGAANNLQPPGSPWEDAREFLLGHVQTAMLESSERHLLRLALLDMGA</sequence>
<feature type="domain" description="HTH cro/C1-type" evidence="1">
    <location>
        <begin position="80"/>
        <end position="136"/>
    </location>
</feature>
<dbReference type="Proteomes" id="UP000031599">
    <property type="component" value="Unassembled WGS sequence"/>
</dbReference>
<dbReference type="InterPro" id="IPR001387">
    <property type="entry name" value="Cro/C1-type_HTH"/>
</dbReference>
<dbReference type="SMART" id="SM00530">
    <property type="entry name" value="HTH_XRE"/>
    <property type="match status" value="1"/>
</dbReference>
<reference evidence="2 3" key="1">
    <citation type="submission" date="2014-12" db="EMBL/GenBank/DDBJ databases">
        <title>Genome assembly of Enhygromyxa salina DSM 15201.</title>
        <authorList>
            <person name="Sharma G."/>
            <person name="Subramanian S."/>
        </authorList>
    </citation>
    <scope>NUCLEOTIDE SEQUENCE [LARGE SCALE GENOMIC DNA]</scope>
    <source>
        <strain evidence="2 3">DSM 15201</strain>
    </source>
</reference>
<dbReference type="Pfam" id="PF01381">
    <property type="entry name" value="HTH_3"/>
    <property type="match status" value="1"/>
</dbReference>
<name>A0A0C2A775_9BACT</name>
<protein>
    <recommendedName>
        <fullName evidence="1">HTH cro/C1-type domain-containing protein</fullName>
    </recommendedName>
</protein>
<accession>A0A0C2A775</accession>
<comment type="caution">
    <text evidence="2">The sequence shown here is derived from an EMBL/GenBank/DDBJ whole genome shotgun (WGS) entry which is preliminary data.</text>
</comment>
<dbReference type="PANTHER" id="PTHR43236:SF2">
    <property type="entry name" value="BLL0069 PROTEIN"/>
    <property type="match status" value="1"/>
</dbReference>
<dbReference type="PROSITE" id="PS50943">
    <property type="entry name" value="HTH_CROC1"/>
    <property type="match status" value="1"/>
</dbReference>
<evidence type="ECO:0000313" key="2">
    <source>
        <dbReference type="EMBL" id="KIG19283.1"/>
    </source>
</evidence>
<dbReference type="EMBL" id="JMCC02000003">
    <property type="protein sequence ID" value="KIG19283.1"/>
    <property type="molecule type" value="Genomic_DNA"/>
</dbReference>
<dbReference type="PANTHER" id="PTHR43236">
    <property type="entry name" value="ANTITOXIN HIGA1"/>
    <property type="match status" value="1"/>
</dbReference>
<organism evidence="2 3">
    <name type="scientific">Enhygromyxa salina</name>
    <dbReference type="NCBI Taxonomy" id="215803"/>
    <lineage>
        <taxon>Bacteria</taxon>
        <taxon>Pseudomonadati</taxon>
        <taxon>Myxococcota</taxon>
        <taxon>Polyangia</taxon>
        <taxon>Nannocystales</taxon>
        <taxon>Nannocystaceae</taxon>
        <taxon>Enhygromyxa</taxon>
    </lineage>
</organism>
<dbReference type="Gene3D" id="1.10.260.40">
    <property type="entry name" value="lambda repressor-like DNA-binding domains"/>
    <property type="match status" value="1"/>
</dbReference>
<dbReference type="SUPFAM" id="SSF47413">
    <property type="entry name" value="lambda repressor-like DNA-binding domains"/>
    <property type="match status" value="1"/>
</dbReference>
<dbReference type="AlphaFoldDB" id="A0A0C2A775"/>